<accession>A0A811ZVV3</accession>
<evidence type="ECO:0000256" key="8">
    <source>
        <dbReference type="ARBA" id="ARBA00023163"/>
    </source>
</evidence>
<keyword evidence="6" id="KW-0862">Zinc</keyword>
<dbReference type="SUPFAM" id="SSF57667">
    <property type="entry name" value="beta-beta-alpha zinc fingers"/>
    <property type="match status" value="2"/>
</dbReference>
<evidence type="ECO:0000256" key="10">
    <source>
        <dbReference type="PROSITE-ProRule" id="PRU00042"/>
    </source>
</evidence>
<dbReference type="Gene3D" id="3.30.160.60">
    <property type="entry name" value="Classic Zinc Finger"/>
    <property type="match status" value="3"/>
</dbReference>
<dbReference type="AlphaFoldDB" id="A0A811ZVV3"/>
<comment type="similarity">
    <text evidence="2">Belongs to the krueppel C2H2-type zinc-finger protein family.</text>
</comment>
<evidence type="ECO:0000256" key="7">
    <source>
        <dbReference type="ARBA" id="ARBA00023015"/>
    </source>
</evidence>
<dbReference type="SMART" id="SM00355">
    <property type="entry name" value="ZnF_C2H2"/>
    <property type="match status" value="3"/>
</dbReference>
<dbReference type="PROSITE" id="PS00028">
    <property type="entry name" value="ZINC_FINGER_C2H2_1"/>
    <property type="match status" value="3"/>
</dbReference>
<comment type="subcellular location">
    <subcellularLocation>
        <location evidence="1">Nucleus</location>
    </subcellularLocation>
</comment>
<dbReference type="GO" id="GO:0000978">
    <property type="term" value="F:RNA polymerase II cis-regulatory region sequence-specific DNA binding"/>
    <property type="evidence" value="ECO:0007669"/>
    <property type="project" value="TreeGrafter"/>
</dbReference>
<evidence type="ECO:0000313" key="13">
    <source>
        <dbReference type="EMBL" id="CAD7692711.1"/>
    </source>
</evidence>
<keyword evidence="3" id="KW-0479">Metal-binding</keyword>
<dbReference type="FunFam" id="3.30.160.60:FF:000688">
    <property type="entry name" value="zinc finger protein 197 isoform X1"/>
    <property type="match status" value="1"/>
</dbReference>
<sequence>MDWDSKEFLEYNMRVFSLGSPLRRCRKDHRGKKPHTCEECGKDFSHSSNLAIHQQVHTGEKPFRCRDCGKDFHCRAALQIHRGRKPHACKVCDRSFTSHSVLTRHQQDHAGDKAYVYVTHVSEVSVREPNSTCSSVSTLKGDHSGVRPVGSNSAGARTWASTRGSTQESRPTGVGCRHQRAHTGGSVRKSTCRCIRRYIVGRHFQKPARMPGHEC</sequence>
<dbReference type="GO" id="GO:0005634">
    <property type="term" value="C:nucleus"/>
    <property type="evidence" value="ECO:0007669"/>
    <property type="project" value="UniProtKB-SubCell"/>
</dbReference>
<gene>
    <name evidence="13" type="ORF">NYPRO_LOCUS25505</name>
</gene>
<feature type="compositionally biased region" description="Polar residues" evidence="11">
    <location>
        <begin position="150"/>
        <end position="170"/>
    </location>
</feature>
<evidence type="ECO:0000256" key="2">
    <source>
        <dbReference type="ARBA" id="ARBA00006991"/>
    </source>
</evidence>
<evidence type="ECO:0000259" key="12">
    <source>
        <dbReference type="PROSITE" id="PS50157"/>
    </source>
</evidence>
<dbReference type="GO" id="GO:0008270">
    <property type="term" value="F:zinc ion binding"/>
    <property type="evidence" value="ECO:0007669"/>
    <property type="project" value="UniProtKB-KW"/>
</dbReference>
<feature type="domain" description="C2H2-type" evidence="12">
    <location>
        <begin position="63"/>
        <end position="88"/>
    </location>
</feature>
<reference evidence="13" key="1">
    <citation type="submission" date="2020-12" db="EMBL/GenBank/DDBJ databases">
        <authorList>
            <consortium name="Molecular Ecology Group"/>
        </authorList>
    </citation>
    <scope>NUCLEOTIDE SEQUENCE</scope>
    <source>
        <strain evidence="13">TBG_1078</strain>
    </source>
</reference>
<keyword evidence="5 10" id="KW-0863">Zinc-finger</keyword>
<dbReference type="FunFam" id="3.30.160.60:FF:000933">
    <property type="entry name" value="zinc finger protein 771"/>
    <property type="match status" value="1"/>
</dbReference>
<keyword evidence="9" id="KW-0539">Nucleus</keyword>
<dbReference type="InterPro" id="IPR013087">
    <property type="entry name" value="Znf_C2H2_type"/>
</dbReference>
<dbReference type="PANTHER" id="PTHR23226:SF416">
    <property type="entry name" value="FI01424P"/>
    <property type="match status" value="1"/>
</dbReference>
<protein>
    <submittedName>
        <fullName evidence="13">(raccoon dog) hypothetical protein</fullName>
    </submittedName>
</protein>
<evidence type="ECO:0000256" key="11">
    <source>
        <dbReference type="SAM" id="MobiDB-lite"/>
    </source>
</evidence>
<dbReference type="Proteomes" id="UP000645828">
    <property type="component" value="Unassembled WGS sequence"/>
</dbReference>
<keyword evidence="4" id="KW-0677">Repeat</keyword>
<evidence type="ECO:0000256" key="5">
    <source>
        <dbReference type="ARBA" id="ARBA00022771"/>
    </source>
</evidence>
<comment type="caution">
    <text evidence="13">The sequence shown here is derived from an EMBL/GenBank/DDBJ whole genome shotgun (WGS) entry which is preliminary data.</text>
</comment>
<dbReference type="FunFam" id="3.30.160.60:FF:000690">
    <property type="entry name" value="Zinc finger protein 354C"/>
    <property type="match status" value="1"/>
</dbReference>
<evidence type="ECO:0000313" key="14">
    <source>
        <dbReference type="Proteomes" id="UP000645828"/>
    </source>
</evidence>
<evidence type="ECO:0000256" key="6">
    <source>
        <dbReference type="ARBA" id="ARBA00022833"/>
    </source>
</evidence>
<feature type="region of interest" description="Disordered" evidence="11">
    <location>
        <begin position="135"/>
        <end position="182"/>
    </location>
</feature>
<dbReference type="EMBL" id="CAJHUB010000775">
    <property type="protein sequence ID" value="CAD7692711.1"/>
    <property type="molecule type" value="Genomic_DNA"/>
</dbReference>
<dbReference type="Pfam" id="PF00096">
    <property type="entry name" value="zf-C2H2"/>
    <property type="match status" value="2"/>
</dbReference>
<evidence type="ECO:0000256" key="4">
    <source>
        <dbReference type="ARBA" id="ARBA00022737"/>
    </source>
</evidence>
<keyword evidence="8" id="KW-0804">Transcription</keyword>
<keyword evidence="14" id="KW-1185">Reference proteome</keyword>
<dbReference type="InterPro" id="IPR036236">
    <property type="entry name" value="Znf_C2H2_sf"/>
</dbReference>
<feature type="domain" description="C2H2-type" evidence="12">
    <location>
        <begin position="35"/>
        <end position="62"/>
    </location>
</feature>
<dbReference type="PANTHER" id="PTHR23226">
    <property type="entry name" value="ZINC FINGER AND SCAN DOMAIN-CONTAINING"/>
    <property type="match status" value="1"/>
</dbReference>
<proteinExistence type="inferred from homology"/>
<organism evidence="13 14">
    <name type="scientific">Nyctereutes procyonoides</name>
    <name type="common">Raccoon dog</name>
    <name type="synonym">Canis procyonoides</name>
    <dbReference type="NCBI Taxonomy" id="34880"/>
    <lineage>
        <taxon>Eukaryota</taxon>
        <taxon>Metazoa</taxon>
        <taxon>Chordata</taxon>
        <taxon>Craniata</taxon>
        <taxon>Vertebrata</taxon>
        <taxon>Euteleostomi</taxon>
        <taxon>Mammalia</taxon>
        <taxon>Eutheria</taxon>
        <taxon>Laurasiatheria</taxon>
        <taxon>Carnivora</taxon>
        <taxon>Caniformia</taxon>
        <taxon>Canidae</taxon>
        <taxon>Nyctereutes</taxon>
    </lineage>
</organism>
<dbReference type="GO" id="GO:0000981">
    <property type="term" value="F:DNA-binding transcription factor activity, RNA polymerase II-specific"/>
    <property type="evidence" value="ECO:0007669"/>
    <property type="project" value="TreeGrafter"/>
</dbReference>
<feature type="domain" description="C2H2-type" evidence="12">
    <location>
        <begin position="87"/>
        <end position="114"/>
    </location>
</feature>
<name>A0A811ZVV3_NYCPR</name>
<evidence type="ECO:0000256" key="3">
    <source>
        <dbReference type="ARBA" id="ARBA00022723"/>
    </source>
</evidence>
<dbReference type="PROSITE" id="PS50157">
    <property type="entry name" value="ZINC_FINGER_C2H2_2"/>
    <property type="match status" value="3"/>
</dbReference>
<evidence type="ECO:0000256" key="1">
    <source>
        <dbReference type="ARBA" id="ARBA00004123"/>
    </source>
</evidence>
<evidence type="ECO:0000256" key="9">
    <source>
        <dbReference type="ARBA" id="ARBA00023242"/>
    </source>
</evidence>
<keyword evidence="7" id="KW-0805">Transcription regulation</keyword>